<accession>A0A5N6TNQ9</accession>
<protein>
    <submittedName>
        <fullName evidence="8">Enoyl-CoA hydratase</fullName>
    </submittedName>
</protein>
<organism evidence="8 9">
    <name type="scientific">Aspergillus avenaceus</name>
    <dbReference type="NCBI Taxonomy" id="36643"/>
    <lineage>
        <taxon>Eukaryota</taxon>
        <taxon>Fungi</taxon>
        <taxon>Dikarya</taxon>
        <taxon>Ascomycota</taxon>
        <taxon>Pezizomycotina</taxon>
        <taxon>Eurotiomycetes</taxon>
        <taxon>Eurotiomycetidae</taxon>
        <taxon>Eurotiales</taxon>
        <taxon>Aspergillaceae</taxon>
        <taxon>Aspergillus</taxon>
        <taxon>Aspergillus subgen. Circumdati</taxon>
    </lineage>
</organism>
<dbReference type="CDD" id="cd06558">
    <property type="entry name" value="crotonase-like"/>
    <property type="match status" value="1"/>
</dbReference>
<proteinExistence type="inferred from homology"/>
<dbReference type="GO" id="GO:0016829">
    <property type="term" value="F:lyase activity"/>
    <property type="evidence" value="ECO:0007669"/>
    <property type="project" value="UniProtKB-KW"/>
</dbReference>
<evidence type="ECO:0000256" key="6">
    <source>
        <dbReference type="ARBA" id="ARBA00023239"/>
    </source>
</evidence>
<evidence type="ECO:0000256" key="1">
    <source>
        <dbReference type="ARBA" id="ARBA00004275"/>
    </source>
</evidence>
<dbReference type="Proteomes" id="UP000325780">
    <property type="component" value="Unassembled WGS sequence"/>
</dbReference>
<evidence type="ECO:0000256" key="3">
    <source>
        <dbReference type="ARBA" id="ARBA00005254"/>
    </source>
</evidence>
<dbReference type="SUPFAM" id="SSF52096">
    <property type="entry name" value="ClpP/crotonase"/>
    <property type="match status" value="1"/>
</dbReference>
<dbReference type="GO" id="GO:0016853">
    <property type="term" value="F:isomerase activity"/>
    <property type="evidence" value="ECO:0007669"/>
    <property type="project" value="UniProtKB-KW"/>
</dbReference>
<dbReference type="Gene3D" id="3.90.226.10">
    <property type="entry name" value="2-enoyl-CoA Hydratase, Chain A, domain 1"/>
    <property type="match status" value="1"/>
</dbReference>
<keyword evidence="4" id="KW-0576">Peroxisome</keyword>
<evidence type="ECO:0000256" key="5">
    <source>
        <dbReference type="ARBA" id="ARBA00023235"/>
    </source>
</evidence>
<evidence type="ECO:0000256" key="2">
    <source>
        <dbReference type="ARBA" id="ARBA00004924"/>
    </source>
</evidence>
<dbReference type="EMBL" id="ML742180">
    <property type="protein sequence ID" value="KAE8148006.1"/>
    <property type="molecule type" value="Genomic_DNA"/>
</dbReference>
<gene>
    <name evidence="8" type="ORF">BDV25DRAFT_142211</name>
</gene>
<dbReference type="OrthoDB" id="2139957at2759"/>
<dbReference type="InterPro" id="IPR014748">
    <property type="entry name" value="Enoyl-CoA_hydra_C"/>
</dbReference>
<dbReference type="PANTHER" id="PTHR11941:SF158">
    <property type="entry name" value="ENOYL-COA HYDRATASE (AFU_ORTHOLOGUE AFUA_2G10650)"/>
    <property type="match status" value="1"/>
</dbReference>
<reference evidence="8 9" key="1">
    <citation type="submission" date="2019-04" db="EMBL/GenBank/DDBJ databases">
        <title>Friends and foes A comparative genomics study of 23 Aspergillus species from section Flavi.</title>
        <authorList>
            <consortium name="DOE Joint Genome Institute"/>
            <person name="Kjaerbolling I."/>
            <person name="Vesth T."/>
            <person name="Frisvad J.C."/>
            <person name="Nybo J.L."/>
            <person name="Theobald S."/>
            <person name="Kildgaard S."/>
            <person name="Isbrandt T."/>
            <person name="Kuo A."/>
            <person name="Sato A."/>
            <person name="Lyhne E.K."/>
            <person name="Kogle M.E."/>
            <person name="Wiebenga A."/>
            <person name="Kun R.S."/>
            <person name="Lubbers R.J."/>
            <person name="Makela M.R."/>
            <person name="Barry K."/>
            <person name="Chovatia M."/>
            <person name="Clum A."/>
            <person name="Daum C."/>
            <person name="Haridas S."/>
            <person name="He G."/>
            <person name="LaButti K."/>
            <person name="Lipzen A."/>
            <person name="Mondo S."/>
            <person name="Riley R."/>
            <person name="Salamov A."/>
            <person name="Simmons B.A."/>
            <person name="Magnuson J.K."/>
            <person name="Henrissat B."/>
            <person name="Mortensen U.H."/>
            <person name="Larsen T.O."/>
            <person name="Devries R.P."/>
            <person name="Grigoriev I.V."/>
            <person name="Machida M."/>
            <person name="Baker S.E."/>
            <person name="Andersen M.R."/>
        </authorList>
    </citation>
    <scope>NUCLEOTIDE SEQUENCE [LARGE SCALE GENOMIC DNA]</scope>
    <source>
        <strain evidence="8 9">IBT 18842</strain>
    </source>
</reference>
<dbReference type="InterPro" id="IPR001753">
    <property type="entry name" value="Enoyl-CoA_hydra/iso"/>
</dbReference>
<dbReference type="GO" id="GO:0005777">
    <property type="term" value="C:peroxisome"/>
    <property type="evidence" value="ECO:0007669"/>
    <property type="project" value="UniProtKB-SubCell"/>
</dbReference>
<dbReference type="PANTHER" id="PTHR11941">
    <property type="entry name" value="ENOYL-COA HYDRATASE-RELATED"/>
    <property type="match status" value="1"/>
</dbReference>
<dbReference type="FunFam" id="3.90.226.10:FF:000074">
    <property type="entry name" value="Enoyl-CoA hydratase (AFU_orthologue AFUA_2G10650)"/>
    <property type="match status" value="1"/>
</dbReference>
<dbReference type="GO" id="GO:0005739">
    <property type="term" value="C:mitochondrion"/>
    <property type="evidence" value="ECO:0007669"/>
    <property type="project" value="TreeGrafter"/>
</dbReference>
<keyword evidence="6" id="KW-0456">Lyase</keyword>
<evidence type="ECO:0000313" key="8">
    <source>
        <dbReference type="EMBL" id="KAE8148006.1"/>
    </source>
</evidence>
<comment type="similarity">
    <text evidence="3">Belongs to the enoyl-CoA hydratase/isomerase family.</text>
</comment>
<sequence length="289" mass="31646">MTASFKKPPPSLIYSVVSFPLPHILFVVFNRPKVLNCLCSDAQYELEELFAWYDTEPSLRCAVVTGAGRAFCTGADLKEWDQSNERKERGERDPRPLIPPSGFGGLSRRHGKKPVIAAVNGLAFGGGMEIVANLDLILAAKSAKFALPEAKRGVVAMAGSLPRLTRTIGRPRAMQMALTGRAVTADEAEKWGFVNIVVDDATSVELDVIDRPVVKKALEYATEIVQNSPDSVIISRAGVMSAWEDASAENSSRLLHETWGQALDEGENLREGVMAFVQKREPHWVNSKL</sequence>
<dbReference type="AlphaFoldDB" id="A0A5N6TNQ9"/>
<keyword evidence="5" id="KW-0413">Isomerase</keyword>
<dbReference type="GO" id="GO:0006635">
    <property type="term" value="P:fatty acid beta-oxidation"/>
    <property type="evidence" value="ECO:0007669"/>
    <property type="project" value="TreeGrafter"/>
</dbReference>
<comment type="subcellular location">
    <subcellularLocation>
        <location evidence="1">Peroxisome</location>
    </subcellularLocation>
</comment>
<dbReference type="Pfam" id="PF00378">
    <property type="entry name" value="ECH_1"/>
    <property type="match status" value="1"/>
</dbReference>
<dbReference type="Gene3D" id="1.10.12.10">
    <property type="entry name" value="Lyase 2-enoyl-coa Hydratase, Chain A, domain 2"/>
    <property type="match status" value="1"/>
</dbReference>
<keyword evidence="9" id="KW-1185">Reference proteome</keyword>
<evidence type="ECO:0000256" key="4">
    <source>
        <dbReference type="ARBA" id="ARBA00023140"/>
    </source>
</evidence>
<dbReference type="InterPro" id="IPR029045">
    <property type="entry name" value="ClpP/crotonase-like_dom_sf"/>
</dbReference>
<evidence type="ECO:0000313" key="9">
    <source>
        <dbReference type="Proteomes" id="UP000325780"/>
    </source>
</evidence>
<feature type="compositionally biased region" description="Basic and acidic residues" evidence="7">
    <location>
        <begin position="82"/>
        <end position="95"/>
    </location>
</feature>
<feature type="region of interest" description="Disordered" evidence="7">
    <location>
        <begin position="82"/>
        <end position="109"/>
    </location>
</feature>
<evidence type="ECO:0000256" key="7">
    <source>
        <dbReference type="SAM" id="MobiDB-lite"/>
    </source>
</evidence>
<name>A0A5N6TNQ9_ASPAV</name>
<comment type="pathway">
    <text evidence="2">Siderophore biosynthesis.</text>
</comment>